<name>A0A7M7TH13_STRPU</name>
<accession>A0A7M7TH13</accession>
<comment type="similarity">
    <text evidence="1">Belongs to the prefoldin subunit beta family.</text>
</comment>
<organism evidence="5 6">
    <name type="scientific">Strongylocentrotus purpuratus</name>
    <name type="common">Purple sea urchin</name>
    <dbReference type="NCBI Taxonomy" id="7668"/>
    <lineage>
        <taxon>Eukaryota</taxon>
        <taxon>Metazoa</taxon>
        <taxon>Echinodermata</taxon>
        <taxon>Eleutherozoa</taxon>
        <taxon>Echinozoa</taxon>
        <taxon>Echinoidea</taxon>
        <taxon>Euechinoidea</taxon>
        <taxon>Echinacea</taxon>
        <taxon>Camarodonta</taxon>
        <taxon>Echinidea</taxon>
        <taxon>Strongylocentrotidae</taxon>
        <taxon>Strongylocentrotus</taxon>
    </lineage>
</organism>
<dbReference type="InterPro" id="IPR002777">
    <property type="entry name" value="PFD_beta-like"/>
</dbReference>
<comment type="function">
    <text evidence="3">Binds specifically to cytosolic chaperonin (c-CPN) and transfers target proteins to it. Binds to nascent polypeptide chain and promotes folding in an environment in which there are many competing pathways for nonnative proteins.</text>
</comment>
<evidence type="ECO:0000256" key="2">
    <source>
        <dbReference type="ARBA" id="ARBA00023186"/>
    </source>
</evidence>
<protein>
    <recommendedName>
        <fullName evidence="7">Prefoldin subunit 2</fullName>
    </recommendedName>
</protein>
<evidence type="ECO:0000256" key="3">
    <source>
        <dbReference type="ARBA" id="ARBA00024667"/>
    </source>
</evidence>
<feature type="compositionally biased region" description="Basic and acidic residues" evidence="4">
    <location>
        <begin position="102"/>
        <end position="135"/>
    </location>
</feature>
<keyword evidence="2" id="KW-0143">Chaperone</keyword>
<evidence type="ECO:0000256" key="4">
    <source>
        <dbReference type="SAM" id="MobiDB-lite"/>
    </source>
</evidence>
<evidence type="ECO:0008006" key="7">
    <source>
        <dbReference type="Google" id="ProtNLM"/>
    </source>
</evidence>
<dbReference type="GO" id="GO:0044183">
    <property type="term" value="F:protein folding chaperone"/>
    <property type="evidence" value="ECO:0000318"/>
    <property type="project" value="GO_Central"/>
</dbReference>
<dbReference type="EnsemblMetazoa" id="XM_030977671">
    <property type="protein sequence ID" value="XP_030833531"/>
    <property type="gene ID" value="LOC115918417"/>
</dbReference>
<proteinExistence type="inferred from homology"/>
<dbReference type="PANTHER" id="PTHR13303">
    <property type="entry name" value="PREFOLDIN SUBUNIT 2"/>
    <property type="match status" value="1"/>
</dbReference>
<reference evidence="5" key="2">
    <citation type="submission" date="2021-01" db="UniProtKB">
        <authorList>
            <consortium name="EnsemblMetazoa"/>
        </authorList>
    </citation>
    <scope>IDENTIFICATION</scope>
</reference>
<evidence type="ECO:0000313" key="5">
    <source>
        <dbReference type="EnsemblMetazoa" id="XP_794448"/>
    </source>
</evidence>
<feature type="region of interest" description="Disordered" evidence="4">
    <location>
        <begin position="101"/>
        <end position="148"/>
    </location>
</feature>
<dbReference type="InterPro" id="IPR027235">
    <property type="entry name" value="PFD2"/>
</dbReference>
<sequence length="148" mass="16591">MADKKVVKMGNAKKMSHEQIVAGFNQLRQDQRALVSKIAELDSDQNEHRLVLETLQEVDGERKCFRLVGGVLVERTVKDVLPALTHNKEQIEQLTKGLTKQMESKGREINEYREKHNLKVRGEQPADQAPTEKADSSGSAGVLVSQET</sequence>
<dbReference type="RefSeq" id="XP_030833531.1">
    <property type="nucleotide sequence ID" value="XM_030977671.1"/>
</dbReference>
<dbReference type="GO" id="GO:0051082">
    <property type="term" value="F:unfolded protein binding"/>
    <property type="evidence" value="ECO:0007669"/>
    <property type="project" value="InterPro"/>
</dbReference>
<dbReference type="KEGG" id="spu:589720"/>
<dbReference type="EnsemblMetazoa" id="XM_789355">
    <property type="protein sequence ID" value="XP_794448"/>
    <property type="gene ID" value="LOC589720"/>
</dbReference>
<dbReference type="Gene3D" id="1.10.287.370">
    <property type="match status" value="1"/>
</dbReference>
<dbReference type="FunCoup" id="A0A7M7TH13">
    <property type="interactions" value="2065"/>
</dbReference>
<dbReference type="InParanoid" id="A0A7M7TH13"/>
<dbReference type="SUPFAM" id="SSF46579">
    <property type="entry name" value="Prefoldin"/>
    <property type="match status" value="1"/>
</dbReference>
<evidence type="ECO:0000256" key="1">
    <source>
        <dbReference type="ARBA" id="ARBA00008045"/>
    </source>
</evidence>
<dbReference type="GeneID" id="115918417"/>
<dbReference type="GO" id="GO:0016272">
    <property type="term" value="C:prefoldin complex"/>
    <property type="evidence" value="ECO:0007669"/>
    <property type="project" value="InterPro"/>
</dbReference>
<dbReference type="RefSeq" id="XP_794448.2">
    <property type="nucleotide sequence ID" value="XM_789355.5"/>
</dbReference>
<dbReference type="AlphaFoldDB" id="A0A7M7TH13"/>
<dbReference type="Proteomes" id="UP000007110">
    <property type="component" value="Unassembled WGS sequence"/>
</dbReference>
<dbReference type="GO" id="GO:0005737">
    <property type="term" value="C:cytoplasm"/>
    <property type="evidence" value="ECO:0000318"/>
    <property type="project" value="GO_Central"/>
</dbReference>
<dbReference type="GO" id="GO:0006457">
    <property type="term" value="P:protein folding"/>
    <property type="evidence" value="ECO:0000318"/>
    <property type="project" value="GO_Central"/>
</dbReference>
<dbReference type="FunFam" id="1.10.287.370:FF:000002">
    <property type="entry name" value="Prefoldin subunit 2"/>
    <property type="match status" value="1"/>
</dbReference>
<evidence type="ECO:0000313" key="6">
    <source>
        <dbReference type="Proteomes" id="UP000007110"/>
    </source>
</evidence>
<reference evidence="6" key="1">
    <citation type="submission" date="2015-02" db="EMBL/GenBank/DDBJ databases">
        <title>Genome sequencing for Strongylocentrotus purpuratus.</title>
        <authorList>
            <person name="Murali S."/>
            <person name="Liu Y."/>
            <person name="Vee V."/>
            <person name="English A."/>
            <person name="Wang M."/>
            <person name="Skinner E."/>
            <person name="Han Y."/>
            <person name="Muzny D.M."/>
            <person name="Worley K.C."/>
            <person name="Gibbs R.A."/>
        </authorList>
    </citation>
    <scope>NUCLEOTIDE SEQUENCE</scope>
</reference>
<dbReference type="GeneID" id="589720"/>
<dbReference type="OrthoDB" id="29646at2759"/>
<keyword evidence="6" id="KW-1185">Reference proteome</keyword>
<dbReference type="CDD" id="cd23163">
    <property type="entry name" value="Prefoldin_2"/>
    <property type="match status" value="1"/>
</dbReference>
<dbReference type="KEGG" id="spu:115918417"/>
<dbReference type="OMA" id="CFKMIGG"/>
<dbReference type="Pfam" id="PF01920">
    <property type="entry name" value="Prefoldin_2"/>
    <property type="match status" value="1"/>
</dbReference>
<dbReference type="InterPro" id="IPR009053">
    <property type="entry name" value="Prefoldin"/>
</dbReference>